<evidence type="ECO:0000313" key="3">
    <source>
        <dbReference type="Proteomes" id="UP000315914"/>
    </source>
</evidence>
<proteinExistence type="predicted"/>
<comment type="caution">
    <text evidence="2">The sequence shown here is derived from an EMBL/GenBank/DDBJ whole genome shotgun (WGS) entry which is preliminary data.</text>
</comment>
<dbReference type="STRING" id="1399419.A5906_39395"/>
<feature type="transmembrane region" description="Helical" evidence="1">
    <location>
        <begin position="46"/>
        <end position="67"/>
    </location>
</feature>
<keyword evidence="1" id="KW-0472">Membrane</keyword>
<evidence type="ECO:0000256" key="1">
    <source>
        <dbReference type="SAM" id="Phobius"/>
    </source>
</evidence>
<organism evidence="2 3">
    <name type="scientific">Bradyrhizobium sacchari</name>
    <dbReference type="NCBI Taxonomy" id="1399419"/>
    <lineage>
        <taxon>Bacteria</taxon>
        <taxon>Pseudomonadati</taxon>
        <taxon>Pseudomonadota</taxon>
        <taxon>Alphaproteobacteria</taxon>
        <taxon>Hyphomicrobiales</taxon>
        <taxon>Nitrobacteraceae</taxon>
        <taxon>Bradyrhizobium</taxon>
    </lineage>
</organism>
<dbReference type="Proteomes" id="UP000315914">
    <property type="component" value="Unassembled WGS sequence"/>
</dbReference>
<keyword evidence="3" id="KW-1185">Reference proteome</keyword>
<name>A0A560K5F9_9BRAD</name>
<feature type="transmembrane region" description="Helical" evidence="1">
    <location>
        <begin position="7"/>
        <end position="26"/>
    </location>
</feature>
<sequence length="100" mass="10641">MQARFKHAVLFSVKLPLSIAVLVYIARGLGLLRLRAHLVSVNSFLFIPAGAANVIVGLAGGVIWLASPERGSYSADKAAQAADESPDYELAKVREVSSHP</sequence>
<keyword evidence="1" id="KW-1133">Transmembrane helix</keyword>
<dbReference type="RefSeq" id="WP_080137248.1">
    <property type="nucleotide sequence ID" value="NZ_LWIG01000014.1"/>
</dbReference>
<dbReference type="EMBL" id="VITW01000003">
    <property type="protein sequence ID" value="TWB78578.1"/>
    <property type="molecule type" value="Genomic_DNA"/>
</dbReference>
<dbReference type="AlphaFoldDB" id="A0A560K5F9"/>
<keyword evidence="1" id="KW-0812">Transmembrane</keyword>
<reference evidence="2 3" key="1">
    <citation type="submission" date="2019-06" db="EMBL/GenBank/DDBJ databases">
        <title>Genomic Encyclopedia of Type Strains, Phase IV (KMG-V): Genome sequencing to study the core and pangenomes of soil and plant-associated prokaryotes.</title>
        <authorList>
            <person name="Whitman W."/>
        </authorList>
    </citation>
    <scope>NUCLEOTIDE SEQUENCE [LARGE SCALE GENOMIC DNA]</scope>
    <source>
        <strain evidence="2 3">BR 10556</strain>
    </source>
</reference>
<evidence type="ECO:0000313" key="2">
    <source>
        <dbReference type="EMBL" id="TWB78578.1"/>
    </source>
</evidence>
<protein>
    <submittedName>
        <fullName evidence="2">Uncharacterized protein</fullName>
    </submittedName>
</protein>
<accession>A0A560K5F9</accession>
<gene>
    <name evidence="2" type="ORF">FBZ95_103422</name>
</gene>